<dbReference type="Proteomes" id="UP001210678">
    <property type="component" value="Unassembled WGS sequence"/>
</dbReference>
<comment type="caution">
    <text evidence="5">The sequence shown here is derived from an EMBL/GenBank/DDBJ whole genome shotgun (WGS) entry which is preliminary data.</text>
</comment>
<dbReference type="PIRSF" id="PIRSF000141">
    <property type="entry name" value="Anaerobic_G3P_dh"/>
    <property type="match status" value="1"/>
</dbReference>
<dbReference type="InterPro" id="IPR009158">
    <property type="entry name" value="G3P_DH_GlpB_su"/>
</dbReference>
<proteinExistence type="predicted"/>
<dbReference type="RefSeq" id="WP_272136485.1">
    <property type="nucleotide sequence ID" value="NZ_JAQLOI010000001.1"/>
</dbReference>
<dbReference type="GO" id="GO:0004368">
    <property type="term" value="F:glycerol-3-phosphate dehydrogenase (quinone) activity"/>
    <property type="evidence" value="ECO:0007669"/>
    <property type="project" value="UniProtKB-EC"/>
</dbReference>
<keyword evidence="2" id="KW-0288">FMN</keyword>
<gene>
    <name evidence="5" type="primary">glpB</name>
    <name evidence="5" type="ORF">PGX00_11785</name>
</gene>
<protein>
    <submittedName>
        <fullName evidence="5">Glycerol-3-phosphate dehydrogenase subunit GlpB</fullName>
        <ecNumber evidence="5">1.1.5.3</ecNumber>
    </submittedName>
</protein>
<reference evidence="5 6" key="1">
    <citation type="submission" date="2023-01" db="EMBL/GenBank/DDBJ databases">
        <title>Vibrio sp. KJ40-1 sp.nov, isolated from marine algae.</title>
        <authorList>
            <person name="Butt M."/>
            <person name="Kim J.M.J."/>
            <person name="Jeon C.O.C."/>
        </authorList>
    </citation>
    <scope>NUCLEOTIDE SEQUENCE [LARGE SCALE GENOMIC DNA]</scope>
    <source>
        <strain evidence="5 6">KJ40-1</strain>
    </source>
</reference>
<feature type="domain" description="FAD-dependent oxidoreductase 2 FAD-binding" evidence="4">
    <location>
        <begin position="4"/>
        <end position="368"/>
    </location>
</feature>
<dbReference type="EC" id="1.1.5.3" evidence="5"/>
<name>A0ABT4YRW2_9VIBR</name>
<keyword evidence="3 5" id="KW-0560">Oxidoreductase</keyword>
<evidence type="ECO:0000256" key="1">
    <source>
        <dbReference type="ARBA" id="ARBA00022630"/>
    </source>
</evidence>
<keyword evidence="6" id="KW-1185">Reference proteome</keyword>
<dbReference type="InterPro" id="IPR003953">
    <property type="entry name" value="FAD-dep_OxRdtase_2_FAD-bd"/>
</dbReference>
<evidence type="ECO:0000256" key="3">
    <source>
        <dbReference type="ARBA" id="ARBA00023002"/>
    </source>
</evidence>
<dbReference type="NCBIfam" id="TIGR03378">
    <property type="entry name" value="glycerol3P_GlpB"/>
    <property type="match status" value="1"/>
</dbReference>
<dbReference type="Gene3D" id="3.50.50.60">
    <property type="entry name" value="FAD/NAD(P)-binding domain"/>
    <property type="match status" value="1"/>
</dbReference>
<keyword evidence="1" id="KW-0285">Flavoprotein</keyword>
<dbReference type="InterPro" id="IPR036188">
    <property type="entry name" value="FAD/NAD-bd_sf"/>
</dbReference>
<dbReference type="Pfam" id="PF00890">
    <property type="entry name" value="FAD_binding_2"/>
    <property type="match status" value="1"/>
</dbReference>
<dbReference type="NCBIfam" id="NF003720">
    <property type="entry name" value="PRK05329.1-3"/>
    <property type="match status" value="1"/>
</dbReference>
<sequence length="386" mass="42732">MNYDVIVIGGGMAGYTSAIHCLEKGLKTALVNNGRSALHFSSGSVDLLSSTPSGTPVRFPYPAIANFSTEYPEHPYAKLGQEKISKAVDWFTEMMNRAGVLLKQKENNENHQRVTTLGTLKSTFLSQQFVEQIGFNYAQNRFDRVVLLAIEQYRDFQTKMVADNLVATPLFKNTPIVSLPISMLENSGSTSSINNFRSTDFAKILSSEAAFNHFANQIMAGASSRDLVIVPSIFGTTDGVVFLQKLKEYTGLRFHEVPTMPPSLMGIRIEEALESEFIRLGGVQLKGDKVTSGQFSSSEKGVILEKIWTKNLRDYTLTANAFILASGSFFSNGLRAEHNRIIEPVFGLDVCTTGARSDWHSEAFSHQTLIHSSLLALKQMIVFNLY</sequence>
<evidence type="ECO:0000259" key="4">
    <source>
        <dbReference type="Pfam" id="PF00890"/>
    </source>
</evidence>
<evidence type="ECO:0000313" key="5">
    <source>
        <dbReference type="EMBL" id="MDB1124299.1"/>
    </source>
</evidence>
<evidence type="ECO:0000256" key="2">
    <source>
        <dbReference type="ARBA" id="ARBA00022643"/>
    </source>
</evidence>
<evidence type="ECO:0000313" key="6">
    <source>
        <dbReference type="Proteomes" id="UP001210678"/>
    </source>
</evidence>
<dbReference type="SUPFAM" id="SSF51905">
    <property type="entry name" value="FAD/NAD(P)-binding domain"/>
    <property type="match status" value="1"/>
</dbReference>
<dbReference type="EMBL" id="JAQLOI010000001">
    <property type="protein sequence ID" value="MDB1124299.1"/>
    <property type="molecule type" value="Genomic_DNA"/>
</dbReference>
<organism evidence="5 6">
    <name type="scientific">Vibrio algarum</name>
    <dbReference type="NCBI Taxonomy" id="3020714"/>
    <lineage>
        <taxon>Bacteria</taxon>
        <taxon>Pseudomonadati</taxon>
        <taxon>Pseudomonadota</taxon>
        <taxon>Gammaproteobacteria</taxon>
        <taxon>Vibrionales</taxon>
        <taxon>Vibrionaceae</taxon>
        <taxon>Vibrio</taxon>
    </lineage>
</organism>
<accession>A0ABT4YRW2</accession>